<name>A0A1H7HPC8_9BACT</name>
<dbReference type="Pfam" id="PF16344">
    <property type="entry name" value="FecR_C"/>
    <property type="match status" value="1"/>
</dbReference>
<dbReference type="Pfam" id="PF04773">
    <property type="entry name" value="FecR"/>
    <property type="match status" value="1"/>
</dbReference>
<feature type="domain" description="Protein FecR C-terminal" evidence="3">
    <location>
        <begin position="326"/>
        <end position="393"/>
    </location>
</feature>
<evidence type="ECO:0000256" key="1">
    <source>
        <dbReference type="SAM" id="Phobius"/>
    </source>
</evidence>
<dbReference type="InterPro" id="IPR032508">
    <property type="entry name" value="FecR_C"/>
</dbReference>
<sequence length="395" mass="42925">MDQPTIILLLEKYARGAASPEEAAQVNAWLQQATPAEFDAVLQQCDVPAEFKAFPPVSPEFAYRLENQLDALEEGPAPIRRRGVVYLKRLAAAAAVLVLLAAGALYWLRKPAPQPVAQAVPKVATPQVHAPGGNRAMLTLADGSTIVLDSAQNGVLAQQGSTRIIKLNNGQLAYTPPAAGNGSEAVFNTITTPAGGQYQLTLPDGSKVWLNAASSLRFPNHFSGDERSVELHGEGYFEIAHNKTLPFRVKVNEAVVEVLGTHFNVNAYSDETDVRTTLLEGAVKMSKGAASVLLAPGQQARLQKNGNMNLVKEADLEQAMAWKNGYFQFNKADLPTLMRQIARWYGLEVVYEGPVKDYEFVGKIARNVYLADVLKALEGSGVHYRMEGNRLIIMS</sequence>
<dbReference type="EMBL" id="FOBB01000001">
    <property type="protein sequence ID" value="SEK52141.1"/>
    <property type="molecule type" value="Genomic_DNA"/>
</dbReference>
<feature type="domain" description="FecR protein" evidence="2">
    <location>
        <begin position="189"/>
        <end position="284"/>
    </location>
</feature>
<keyword evidence="1" id="KW-0472">Membrane</keyword>
<dbReference type="PANTHER" id="PTHR30273:SF2">
    <property type="entry name" value="PROTEIN FECR"/>
    <property type="match status" value="1"/>
</dbReference>
<dbReference type="STRING" id="573321.SAMN04488505_101356"/>
<feature type="transmembrane region" description="Helical" evidence="1">
    <location>
        <begin position="90"/>
        <end position="108"/>
    </location>
</feature>
<proteinExistence type="predicted"/>
<dbReference type="InterPro" id="IPR006860">
    <property type="entry name" value="FecR"/>
</dbReference>
<dbReference type="Gene3D" id="3.55.50.30">
    <property type="match status" value="1"/>
</dbReference>
<keyword evidence="1" id="KW-0812">Transmembrane</keyword>
<dbReference type="GO" id="GO:0016989">
    <property type="term" value="F:sigma factor antagonist activity"/>
    <property type="evidence" value="ECO:0007669"/>
    <property type="project" value="TreeGrafter"/>
</dbReference>
<keyword evidence="1" id="KW-1133">Transmembrane helix</keyword>
<dbReference type="FunFam" id="2.60.120.1440:FF:000001">
    <property type="entry name" value="Putative anti-sigma factor"/>
    <property type="match status" value="1"/>
</dbReference>
<keyword evidence="5" id="KW-1185">Reference proteome</keyword>
<dbReference type="InterPro" id="IPR012373">
    <property type="entry name" value="Ferrdict_sens_TM"/>
</dbReference>
<accession>A0A1H7HPC8</accession>
<evidence type="ECO:0000259" key="3">
    <source>
        <dbReference type="Pfam" id="PF16344"/>
    </source>
</evidence>
<dbReference type="AlphaFoldDB" id="A0A1H7HPC8"/>
<gene>
    <name evidence="4" type="ORF">SAMN04488505_101356</name>
</gene>
<dbReference type="RefSeq" id="WP_089906431.1">
    <property type="nucleotide sequence ID" value="NZ_FOBB01000001.1"/>
</dbReference>
<dbReference type="Proteomes" id="UP000198984">
    <property type="component" value="Unassembled WGS sequence"/>
</dbReference>
<dbReference type="Gene3D" id="2.60.120.1440">
    <property type="match status" value="1"/>
</dbReference>
<reference evidence="4 5" key="1">
    <citation type="submission" date="2016-10" db="EMBL/GenBank/DDBJ databases">
        <authorList>
            <person name="de Groot N.N."/>
        </authorList>
    </citation>
    <scope>NUCLEOTIDE SEQUENCE [LARGE SCALE GENOMIC DNA]</scope>
    <source>
        <strain evidence="4 5">DSM 21039</strain>
    </source>
</reference>
<evidence type="ECO:0000313" key="5">
    <source>
        <dbReference type="Proteomes" id="UP000198984"/>
    </source>
</evidence>
<evidence type="ECO:0000313" key="4">
    <source>
        <dbReference type="EMBL" id="SEK52141.1"/>
    </source>
</evidence>
<dbReference type="PANTHER" id="PTHR30273">
    <property type="entry name" value="PERIPLASMIC SIGNAL SENSOR AND SIGMA FACTOR ACTIVATOR FECR-RELATED"/>
    <property type="match status" value="1"/>
</dbReference>
<protein>
    <submittedName>
        <fullName evidence="4">FecR family protein</fullName>
    </submittedName>
</protein>
<organism evidence="4 5">
    <name type="scientific">Chitinophaga rupis</name>
    <dbReference type="NCBI Taxonomy" id="573321"/>
    <lineage>
        <taxon>Bacteria</taxon>
        <taxon>Pseudomonadati</taxon>
        <taxon>Bacteroidota</taxon>
        <taxon>Chitinophagia</taxon>
        <taxon>Chitinophagales</taxon>
        <taxon>Chitinophagaceae</taxon>
        <taxon>Chitinophaga</taxon>
    </lineage>
</organism>
<dbReference type="OrthoDB" id="625980at2"/>
<evidence type="ECO:0000259" key="2">
    <source>
        <dbReference type="Pfam" id="PF04773"/>
    </source>
</evidence>